<keyword evidence="3" id="KW-1185">Reference proteome</keyword>
<evidence type="ECO:0000313" key="2">
    <source>
        <dbReference type="EMBL" id="MBA0863525.1"/>
    </source>
</evidence>
<feature type="compositionally biased region" description="Basic and acidic residues" evidence="1">
    <location>
        <begin position="1"/>
        <end position="14"/>
    </location>
</feature>
<feature type="region of interest" description="Disordered" evidence="1">
    <location>
        <begin position="1"/>
        <end position="27"/>
    </location>
</feature>
<dbReference type="Proteomes" id="UP000593576">
    <property type="component" value="Unassembled WGS sequence"/>
</dbReference>
<reference evidence="2 3" key="1">
    <citation type="journal article" date="2019" name="Genome Biol. Evol.">
        <title>Insights into the evolution of the New World diploid cottons (Gossypium, subgenus Houzingenia) based on genome sequencing.</title>
        <authorList>
            <person name="Grover C.E."/>
            <person name="Arick M.A. 2nd"/>
            <person name="Thrash A."/>
            <person name="Conover J.L."/>
            <person name="Sanders W.S."/>
            <person name="Peterson D.G."/>
            <person name="Frelichowski J.E."/>
            <person name="Scheffler J.A."/>
            <person name="Scheffler B.E."/>
            <person name="Wendel J.F."/>
        </authorList>
    </citation>
    <scope>NUCLEOTIDE SEQUENCE [LARGE SCALE GENOMIC DNA]</scope>
    <source>
        <strain evidence="2">1</strain>
        <tissue evidence="2">Leaf</tissue>
    </source>
</reference>
<dbReference type="PANTHER" id="PTHR34539">
    <property type="entry name" value="T6J4.11 PROTEIN"/>
    <property type="match status" value="1"/>
</dbReference>
<dbReference type="AlphaFoldDB" id="A0A7J9LXI2"/>
<proteinExistence type="predicted"/>
<gene>
    <name evidence="2" type="ORF">Goshw_022521</name>
</gene>
<dbReference type="EMBL" id="JABFAF010000008">
    <property type="protein sequence ID" value="MBA0863525.1"/>
    <property type="molecule type" value="Genomic_DNA"/>
</dbReference>
<comment type="caution">
    <text evidence="2">The sequence shown here is derived from an EMBL/GenBank/DDBJ whole genome shotgun (WGS) entry which is preliminary data.</text>
</comment>
<evidence type="ECO:0000256" key="1">
    <source>
        <dbReference type="SAM" id="MobiDB-lite"/>
    </source>
</evidence>
<feature type="region of interest" description="Disordered" evidence="1">
    <location>
        <begin position="58"/>
        <end position="110"/>
    </location>
</feature>
<dbReference type="OrthoDB" id="781489at2759"/>
<organism evidence="2 3">
    <name type="scientific">Gossypium schwendimanii</name>
    <name type="common">Cotton</name>
    <dbReference type="NCBI Taxonomy" id="34291"/>
    <lineage>
        <taxon>Eukaryota</taxon>
        <taxon>Viridiplantae</taxon>
        <taxon>Streptophyta</taxon>
        <taxon>Embryophyta</taxon>
        <taxon>Tracheophyta</taxon>
        <taxon>Spermatophyta</taxon>
        <taxon>Magnoliopsida</taxon>
        <taxon>eudicotyledons</taxon>
        <taxon>Gunneridae</taxon>
        <taxon>Pentapetalae</taxon>
        <taxon>rosids</taxon>
        <taxon>malvids</taxon>
        <taxon>Malvales</taxon>
        <taxon>Malvaceae</taxon>
        <taxon>Malvoideae</taxon>
        <taxon>Gossypium</taxon>
    </lineage>
</organism>
<evidence type="ECO:0000313" key="3">
    <source>
        <dbReference type="Proteomes" id="UP000593576"/>
    </source>
</evidence>
<accession>A0A7J9LXI2</accession>
<sequence>MDELNSKKRARDDSNESGLESPDVKRLRDDLFLDDSDSLPLNQDLASVMKSFEEEIAAVPSTSTGSMPVVDLTSDSSDSQPDLGYLLEASDDELGLPPPTASTTDTEGRTEATDLVRADSNSSGIDDLWGFEEQNPNYDSFEFGFVNNFDDGNVAYDALFEYSDVYYDSSDISGQLWRPETLSAEAWACALDSAVPDLSSEGINCNI</sequence>
<protein>
    <submittedName>
        <fullName evidence="2">Uncharacterized protein</fullName>
    </submittedName>
</protein>
<name>A0A7J9LXI2_GOSSC</name>
<dbReference type="PANTHER" id="PTHR34539:SF19">
    <property type="entry name" value="T6J4.11 PROTEIN"/>
    <property type="match status" value="1"/>
</dbReference>